<dbReference type="Pfam" id="PF10011">
    <property type="entry name" value="DUF2254"/>
    <property type="match status" value="1"/>
</dbReference>
<feature type="transmembrane region" description="Helical" evidence="2">
    <location>
        <begin position="185"/>
        <end position="205"/>
    </location>
</feature>
<feature type="region of interest" description="Disordered" evidence="1">
    <location>
        <begin position="255"/>
        <end position="282"/>
    </location>
</feature>
<dbReference type="EMBL" id="BAHC01000119">
    <property type="protein sequence ID" value="GAB90914.1"/>
    <property type="molecule type" value="Genomic_DNA"/>
</dbReference>
<feature type="transmembrane region" description="Helical" evidence="2">
    <location>
        <begin position="55"/>
        <end position="75"/>
    </location>
</feature>
<dbReference type="InterPro" id="IPR018723">
    <property type="entry name" value="DUF2254_membrane"/>
</dbReference>
<keyword evidence="4" id="KW-1185">Reference proteome</keyword>
<feature type="transmembrane region" description="Helical" evidence="2">
    <location>
        <begin position="385"/>
        <end position="404"/>
    </location>
</feature>
<feature type="transmembrane region" description="Helical" evidence="2">
    <location>
        <begin position="82"/>
        <end position="100"/>
    </location>
</feature>
<feature type="transmembrane region" description="Helical" evidence="2">
    <location>
        <begin position="158"/>
        <end position="179"/>
    </location>
</feature>
<feature type="transmembrane region" description="Helical" evidence="2">
    <location>
        <begin position="339"/>
        <end position="364"/>
    </location>
</feature>
<keyword evidence="2" id="KW-0472">Membrane</keyword>
<dbReference type="STRING" id="1108045.GORHZ_119_00420"/>
<feature type="transmembrane region" description="Helical" evidence="2">
    <location>
        <begin position="18"/>
        <end position="35"/>
    </location>
</feature>
<dbReference type="RefSeq" id="WP_006334090.1">
    <property type="nucleotide sequence ID" value="NZ_BAHC01000119.1"/>
</dbReference>
<feature type="transmembrane region" description="Helical" evidence="2">
    <location>
        <begin position="120"/>
        <end position="137"/>
    </location>
</feature>
<dbReference type="Proteomes" id="UP000008363">
    <property type="component" value="Unassembled WGS sequence"/>
</dbReference>
<dbReference type="AlphaFoldDB" id="K6WWI4"/>
<gene>
    <name evidence="3" type="ORF">GORHZ_119_00420</name>
</gene>
<evidence type="ECO:0008006" key="5">
    <source>
        <dbReference type="Google" id="ProtNLM"/>
    </source>
</evidence>
<protein>
    <recommendedName>
        <fullName evidence="5">DUF2254 domain-containing protein</fullName>
    </recommendedName>
</protein>
<proteinExistence type="predicted"/>
<organism evidence="3 4">
    <name type="scientific">Gordonia rhizosphera NBRC 16068</name>
    <dbReference type="NCBI Taxonomy" id="1108045"/>
    <lineage>
        <taxon>Bacteria</taxon>
        <taxon>Bacillati</taxon>
        <taxon>Actinomycetota</taxon>
        <taxon>Actinomycetes</taxon>
        <taxon>Mycobacteriales</taxon>
        <taxon>Gordoniaceae</taxon>
        <taxon>Gordonia</taxon>
    </lineage>
</organism>
<evidence type="ECO:0000256" key="2">
    <source>
        <dbReference type="SAM" id="Phobius"/>
    </source>
</evidence>
<feature type="region of interest" description="Disordered" evidence="1">
    <location>
        <begin position="705"/>
        <end position="732"/>
    </location>
</feature>
<accession>K6WWI4</accession>
<evidence type="ECO:0000313" key="3">
    <source>
        <dbReference type="EMBL" id="GAB90914.1"/>
    </source>
</evidence>
<dbReference type="OrthoDB" id="8535577at2"/>
<comment type="caution">
    <text evidence="3">The sequence shown here is derived from an EMBL/GenBank/DDBJ whole genome shotgun (WGS) entry which is preliminary data.</text>
</comment>
<reference evidence="3 4" key="1">
    <citation type="submission" date="2012-08" db="EMBL/GenBank/DDBJ databases">
        <title>Whole genome shotgun sequence of Gordonia rhizosphera NBRC 16068.</title>
        <authorList>
            <person name="Takarada H."/>
            <person name="Isaki S."/>
            <person name="Hosoyama A."/>
            <person name="Tsuchikane K."/>
            <person name="Katsumata H."/>
            <person name="Baba S."/>
            <person name="Ohji S."/>
            <person name="Yamazaki S."/>
            <person name="Fujita N."/>
        </authorList>
    </citation>
    <scope>NUCLEOTIDE SEQUENCE [LARGE SCALE GENOMIC DNA]</scope>
    <source>
        <strain evidence="3 4">NBRC 16068</strain>
    </source>
</reference>
<evidence type="ECO:0000313" key="4">
    <source>
        <dbReference type="Proteomes" id="UP000008363"/>
    </source>
</evidence>
<keyword evidence="2" id="KW-0812">Transmembrane</keyword>
<name>K6WWI4_9ACTN</name>
<keyword evidence="2" id="KW-1133">Transmembrane helix</keyword>
<feature type="transmembrane region" description="Helical" evidence="2">
    <location>
        <begin position="416"/>
        <end position="437"/>
    </location>
</feature>
<dbReference type="eggNOG" id="COG4325">
    <property type="taxonomic scope" value="Bacteria"/>
</dbReference>
<evidence type="ECO:0000256" key="1">
    <source>
        <dbReference type="SAM" id="MobiDB-lite"/>
    </source>
</evidence>
<sequence length="732" mass="79974">MGQWFGESIVDTGRLPQFFLLVAFVLTFLFIRFSVRMIRAEVSWWPGNVTPGGVHVHHVFFGVIMMLISGFGFVVAAPWDSLLVDSLLAILFGIGAALVLDEFALVLHLRDVYWEEEGRTSIDAVFVAVAIGLLFLLGMTPLWTSETTANVSAGEGDVVVRVGAGITVAINVVLATITLLKGKVWTGLVGLFLPVLLLFGAIRIARPRSPWSRWRYGTRPRKYEKAVARETRYREPLIRWKVAFQEAVAGRFGLPEDLPEKSQTARVPDLPPPDRGERAPNPVLSALKWRSTRRRLDSVPVWRLPVTLVSLAIVAALVSTAVDDAVRIESIDVGTTATLLAVIAGAMATLTGLVFTAVTLAMQFGGSQISVRVIPMLQQQPMMRWSIGVFLATFAYTLIIAAEITASRESGHAPGISATIAAILTLASAYLFIALVGKVGNILNSSQLLRWLAAEGRGAIYRRYPVDAPPPAASILTPPPEVERDGTEPSMVITLREVPSQGRVLLAVNLPRLQRLAIRWGVRIDLLVGVGDHVTHNAPVFEILGSPQQVRRRQLLSCLLFGDTHSPAASPAAALQAISDIALKALSPGINDPSRGVQALDHIEDLLLMLAPRVLAEQSSPELSKISGYGRSWDDFLAIGTDQVRQYSRGSAQVQRRLRALLETLAEQCPDEQQAPICSRLDALDRQAERDWPDPLDQWLASAADRQGYGSEAGSHRRRLSIRSQRPARPVT</sequence>
<feature type="transmembrane region" description="Helical" evidence="2">
    <location>
        <begin position="300"/>
        <end position="319"/>
    </location>
</feature>